<dbReference type="Gene3D" id="3.40.50.720">
    <property type="entry name" value="NAD(P)-binding Rossmann-like Domain"/>
    <property type="match status" value="1"/>
</dbReference>
<sequence>MRVLVLGGSGNMDKLDVQQLLDRGHEVQAIVRSPESMPSTLVSKPKLYVIKASLLDLSVDDLSLHMKGCDAVVCTLGHNLNYGRVPVLGIWLNPHDLVVRATQMVCESINKLEPTTPIKFVLLNTVGVENPDGSDKHVRRGFEHKVDAFMNATVPPYADSVRSAEYISSEVGKGSKHVEWVTVRPDGFIDGEVSEYTVLETTMYAFYTPDKITKANIAHFMCELLDEPKKWEQWRFKMPVIIDTHQPGKQTQPSPHA</sequence>
<dbReference type="InterPro" id="IPR036291">
    <property type="entry name" value="NAD(P)-bd_dom_sf"/>
</dbReference>
<organism evidence="2 3">
    <name type="scientific">Entomortierella parvispora</name>
    <dbReference type="NCBI Taxonomy" id="205924"/>
    <lineage>
        <taxon>Eukaryota</taxon>
        <taxon>Fungi</taxon>
        <taxon>Fungi incertae sedis</taxon>
        <taxon>Mucoromycota</taxon>
        <taxon>Mortierellomycotina</taxon>
        <taxon>Mortierellomycetes</taxon>
        <taxon>Mortierellales</taxon>
        <taxon>Mortierellaceae</taxon>
        <taxon>Entomortierella</taxon>
    </lineage>
</organism>
<dbReference type="EMBL" id="BQFW01000008">
    <property type="protein sequence ID" value="GJJ74190.1"/>
    <property type="molecule type" value="Genomic_DNA"/>
</dbReference>
<dbReference type="AlphaFoldDB" id="A0A9P3HCG9"/>
<protein>
    <recommendedName>
        <fullName evidence="1">NAD(P)-binding domain-containing protein</fullName>
    </recommendedName>
</protein>
<dbReference type="PANTHER" id="PTHR15020:SF11">
    <property type="entry name" value="OS06G0360300 PROTEIN"/>
    <property type="match status" value="1"/>
</dbReference>
<gene>
    <name evidence="2" type="ORF">EMPS_06548</name>
</gene>
<dbReference type="OrthoDB" id="10254221at2759"/>
<feature type="domain" description="NAD(P)-binding" evidence="1">
    <location>
        <begin position="7"/>
        <end position="228"/>
    </location>
</feature>
<proteinExistence type="predicted"/>
<dbReference type="Proteomes" id="UP000827284">
    <property type="component" value="Unassembled WGS sequence"/>
</dbReference>
<dbReference type="Pfam" id="PF13460">
    <property type="entry name" value="NAD_binding_10"/>
    <property type="match status" value="1"/>
</dbReference>
<evidence type="ECO:0000259" key="1">
    <source>
        <dbReference type="Pfam" id="PF13460"/>
    </source>
</evidence>
<reference evidence="2" key="2">
    <citation type="journal article" date="2022" name="Microbiol. Resour. Announc.">
        <title>Whole-Genome Sequence of Entomortierella parvispora E1425, a Mucoromycotan Fungus Associated with Burkholderiaceae-Related Endosymbiotic Bacteria.</title>
        <authorList>
            <person name="Herlambang A."/>
            <person name="Guo Y."/>
            <person name="Takashima Y."/>
            <person name="Narisawa K."/>
            <person name="Ohta H."/>
            <person name="Nishizawa T."/>
        </authorList>
    </citation>
    <scope>NUCLEOTIDE SEQUENCE</scope>
    <source>
        <strain evidence="2">E1425</strain>
    </source>
</reference>
<evidence type="ECO:0000313" key="2">
    <source>
        <dbReference type="EMBL" id="GJJ74190.1"/>
    </source>
</evidence>
<dbReference type="SUPFAM" id="SSF51735">
    <property type="entry name" value="NAD(P)-binding Rossmann-fold domains"/>
    <property type="match status" value="1"/>
</dbReference>
<keyword evidence="3" id="KW-1185">Reference proteome</keyword>
<dbReference type="InterPro" id="IPR016040">
    <property type="entry name" value="NAD(P)-bd_dom"/>
</dbReference>
<evidence type="ECO:0000313" key="3">
    <source>
        <dbReference type="Proteomes" id="UP000827284"/>
    </source>
</evidence>
<comment type="caution">
    <text evidence="2">The sequence shown here is derived from an EMBL/GenBank/DDBJ whole genome shotgun (WGS) entry which is preliminary data.</text>
</comment>
<reference evidence="2" key="1">
    <citation type="submission" date="2021-11" db="EMBL/GenBank/DDBJ databases">
        <authorList>
            <person name="Herlambang A."/>
            <person name="Guo Y."/>
            <person name="Takashima Y."/>
            <person name="Nishizawa T."/>
        </authorList>
    </citation>
    <scope>NUCLEOTIDE SEQUENCE</scope>
    <source>
        <strain evidence="2">E1425</strain>
    </source>
</reference>
<dbReference type="PANTHER" id="PTHR15020">
    <property type="entry name" value="FLAVIN REDUCTASE-RELATED"/>
    <property type="match status" value="1"/>
</dbReference>
<name>A0A9P3HCG9_9FUNG</name>
<accession>A0A9P3HCG9</accession>